<dbReference type="SMART" id="SM00382">
    <property type="entry name" value="AAA"/>
    <property type="match status" value="1"/>
</dbReference>
<dbReference type="Pfam" id="PF00006">
    <property type="entry name" value="ATP-synt_ab"/>
    <property type="match status" value="1"/>
</dbReference>
<feature type="binding site" evidence="7">
    <location>
        <begin position="121"/>
        <end position="126"/>
    </location>
    <ligand>
        <name>ATP</name>
        <dbReference type="ChEBI" id="CHEBI:30616"/>
    </ligand>
</feature>
<keyword evidence="5 7" id="KW-0805">Transcription regulation</keyword>
<dbReference type="GO" id="GO:0016787">
    <property type="term" value="F:hydrolase activity"/>
    <property type="evidence" value="ECO:0007669"/>
    <property type="project" value="UniProtKB-KW"/>
</dbReference>
<feature type="binding site" evidence="7">
    <location>
        <position position="152"/>
    </location>
    <ligand>
        <name>ATP</name>
        <dbReference type="ChEBI" id="CHEBI:30616"/>
    </ligand>
</feature>
<evidence type="ECO:0000256" key="5">
    <source>
        <dbReference type="ARBA" id="ARBA00023015"/>
    </source>
</evidence>
<keyword evidence="2 7" id="KW-0378">Hydrolase</keyword>
<keyword evidence="6 7" id="KW-0804">Transcription</keyword>
<dbReference type="NCBIfam" id="NF006886">
    <property type="entry name" value="PRK09376.1"/>
    <property type="match status" value="1"/>
</dbReference>
<evidence type="ECO:0000256" key="6">
    <source>
        <dbReference type="ARBA" id="ARBA00023163"/>
    </source>
</evidence>
<reference evidence="10 11" key="1">
    <citation type="submission" date="2019-06" db="EMBL/GenBank/DDBJ databases">
        <title>Genome sequence of Litorilinea aerophila BAA-2444.</title>
        <authorList>
            <person name="Maclea K.S."/>
            <person name="Maurais E.G."/>
            <person name="Iannazzi L.C."/>
        </authorList>
    </citation>
    <scope>NUCLEOTIDE SEQUENCE [LARGE SCALE GENOMIC DNA]</scope>
    <source>
        <strain evidence="10 11">ATCC BAA-2444</strain>
    </source>
</reference>
<name>A0A540VF29_9CHLR</name>
<dbReference type="GO" id="GO:0004386">
    <property type="term" value="F:helicase activity"/>
    <property type="evidence" value="ECO:0007669"/>
    <property type="project" value="UniProtKB-UniRule"/>
</dbReference>
<feature type="binding site" evidence="7">
    <location>
        <begin position="109"/>
        <end position="114"/>
    </location>
    <ligand>
        <name>ATP</name>
        <dbReference type="ChEBI" id="CHEBI:30616"/>
    </ligand>
</feature>
<organism evidence="10 11">
    <name type="scientific">Litorilinea aerophila</name>
    <dbReference type="NCBI Taxonomy" id="1204385"/>
    <lineage>
        <taxon>Bacteria</taxon>
        <taxon>Bacillati</taxon>
        <taxon>Chloroflexota</taxon>
        <taxon>Caldilineae</taxon>
        <taxon>Caldilineales</taxon>
        <taxon>Caldilineaceae</taxon>
        <taxon>Litorilinea</taxon>
    </lineage>
</organism>
<dbReference type="InterPro" id="IPR012340">
    <property type="entry name" value="NA-bd_OB-fold"/>
</dbReference>
<dbReference type="InterPro" id="IPR004665">
    <property type="entry name" value="Term_rho"/>
</dbReference>
<keyword evidence="7" id="KW-0067">ATP-binding</keyword>
<evidence type="ECO:0000256" key="8">
    <source>
        <dbReference type="PROSITE-ProRule" id="PRU01203"/>
    </source>
</evidence>
<evidence type="ECO:0000256" key="4">
    <source>
        <dbReference type="ARBA" id="ARBA00022884"/>
    </source>
</evidence>
<dbReference type="OrthoDB" id="9805197at2"/>
<keyword evidence="3 7" id="KW-0347">Helicase</keyword>
<evidence type="ECO:0000313" key="11">
    <source>
        <dbReference type="Proteomes" id="UP000317371"/>
    </source>
</evidence>
<dbReference type="Proteomes" id="UP000317371">
    <property type="component" value="Unassembled WGS sequence"/>
</dbReference>
<gene>
    <name evidence="7" type="primary">rho</name>
    <name evidence="10" type="ORF">FKZ61_13050</name>
</gene>
<keyword evidence="4 7" id="KW-0694">RNA-binding</keyword>
<proteinExistence type="inferred from homology"/>
<evidence type="ECO:0000256" key="2">
    <source>
        <dbReference type="ARBA" id="ARBA00022801"/>
    </source>
</evidence>
<comment type="subunit">
    <text evidence="7">Homohexamer. The homohexamer assembles into an open ring structure.</text>
</comment>
<dbReference type="AlphaFoldDB" id="A0A540VF29"/>
<dbReference type="InterPro" id="IPR003593">
    <property type="entry name" value="AAA+_ATPase"/>
</dbReference>
<feature type="domain" description="Rho RNA-BD" evidence="9">
    <location>
        <begin position="1"/>
        <end position="67"/>
    </location>
</feature>
<comment type="function">
    <text evidence="7">Facilitates transcription termination by a mechanism that involves Rho binding to the nascent RNA, activation of Rho's RNA-dependent ATPase activity, and release of the mRNA from the DNA template.</text>
</comment>
<dbReference type="InterPro" id="IPR027417">
    <property type="entry name" value="P-loop_NTPase"/>
</dbReference>
<dbReference type="Gene3D" id="3.40.50.300">
    <property type="entry name" value="P-loop containing nucleotide triphosphate hydrolases"/>
    <property type="match status" value="1"/>
</dbReference>
<accession>A0A540VF29</accession>
<dbReference type="InterPro" id="IPR000194">
    <property type="entry name" value="ATPase_F1/V1/A1_a/bsu_nucl-bd"/>
</dbReference>
<comment type="caution">
    <text evidence="10">The sequence shown here is derived from an EMBL/GenBank/DDBJ whole genome shotgun (WGS) entry which is preliminary data.</text>
</comment>
<evidence type="ECO:0000256" key="3">
    <source>
        <dbReference type="ARBA" id="ARBA00022806"/>
    </source>
</evidence>
<protein>
    <recommendedName>
        <fullName evidence="7">Transcription termination factor Rho</fullName>
        <ecNumber evidence="7">3.6.4.-</ecNumber>
    </recommendedName>
    <alternativeName>
        <fullName evidence="7">ATP-dependent helicase Rho</fullName>
    </alternativeName>
</protein>
<comment type="similarity">
    <text evidence="7 8">Belongs to the Rho family.</text>
</comment>
<dbReference type="GO" id="GO:0006353">
    <property type="term" value="P:DNA-templated transcription termination"/>
    <property type="evidence" value="ECO:0007669"/>
    <property type="project" value="UniProtKB-UniRule"/>
</dbReference>
<evidence type="ECO:0000259" key="9">
    <source>
        <dbReference type="PROSITE" id="PS51856"/>
    </source>
</evidence>
<dbReference type="EC" id="3.6.4.-" evidence="7"/>
<dbReference type="HAMAP" id="MF_01884">
    <property type="entry name" value="Rho"/>
    <property type="match status" value="1"/>
</dbReference>
<dbReference type="SUPFAM" id="SSF50249">
    <property type="entry name" value="Nucleic acid-binding proteins"/>
    <property type="match status" value="1"/>
</dbReference>
<dbReference type="GO" id="GO:0005524">
    <property type="term" value="F:ATP binding"/>
    <property type="evidence" value="ECO:0007669"/>
    <property type="project" value="UniProtKB-UniRule"/>
</dbReference>
<dbReference type="PROSITE" id="PS51856">
    <property type="entry name" value="RHO_RNA_BD"/>
    <property type="match status" value="1"/>
</dbReference>
<dbReference type="Pfam" id="PF07497">
    <property type="entry name" value="Rho_RNA_bind"/>
    <property type="match status" value="1"/>
</dbReference>
<dbReference type="PANTHER" id="PTHR46425">
    <property type="entry name" value="TRANSCRIPTION TERMINATION FACTOR RHO"/>
    <property type="match status" value="1"/>
</dbReference>
<evidence type="ECO:0000313" key="10">
    <source>
        <dbReference type="EMBL" id="TQE95322.1"/>
    </source>
</evidence>
<keyword evidence="1 7" id="KW-0806">Transcription termination</keyword>
<dbReference type="GO" id="GO:0003723">
    <property type="term" value="F:RNA binding"/>
    <property type="evidence" value="ECO:0007669"/>
    <property type="project" value="UniProtKB-UniRule"/>
</dbReference>
<keyword evidence="11" id="KW-1185">Reference proteome</keyword>
<sequence length="358" mass="39048">MLGKAARGAGVLLDPERSFQPGPDDVRVPANLIRRYELVEGATVAGPVRRQKGRAVLADVTSICGLPPERFRERTPFQQLVAIDPNERFDLGASGEISMRVVDLIAPIGKGSRALIAAPPKAGKTTLLAQMAAAIHAVDPETRLIMLLVDERPEEVTHFRRTVPAEVLASSNDQPIREHVALAELALAHIRCELECGRNVVVFIDSLTRMARAFNLHGAGSRRTLSGGVDAAALEIPRRFFGLARNIENGGSVTVIATALIQTGSRMDDYIYEEFKATGNSELVLDRSLAEARLFPAVDVLASGTRKDEQLYPPELVPRLTKLRRWLAGGTPKVALSSLLKLLEQVPTNEELLRRINV</sequence>
<dbReference type="Gene3D" id="2.40.50.140">
    <property type="entry name" value="Nucleic acid-binding proteins"/>
    <property type="match status" value="1"/>
</dbReference>
<dbReference type="InterPro" id="IPR011113">
    <property type="entry name" value="Rho_RNA-bd"/>
</dbReference>
<evidence type="ECO:0000256" key="1">
    <source>
        <dbReference type="ARBA" id="ARBA00022472"/>
    </source>
</evidence>
<dbReference type="GO" id="GO:0008186">
    <property type="term" value="F:ATP-dependent activity, acting on RNA"/>
    <property type="evidence" value="ECO:0007669"/>
    <property type="project" value="InterPro"/>
</dbReference>
<keyword evidence="7" id="KW-0547">Nucleotide-binding</keyword>
<dbReference type="InParanoid" id="A0A540VF29"/>
<evidence type="ECO:0000256" key="7">
    <source>
        <dbReference type="HAMAP-Rule" id="MF_01884"/>
    </source>
</evidence>
<dbReference type="EMBL" id="VIGC01000015">
    <property type="protein sequence ID" value="TQE95322.1"/>
    <property type="molecule type" value="Genomic_DNA"/>
</dbReference>
<dbReference type="SUPFAM" id="SSF52540">
    <property type="entry name" value="P-loop containing nucleoside triphosphate hydrolases"/>
    <property type="match status" value="1"/>
</dbReference>
<dbReference type="PANTHER" id="PTHR46425:SF1">
    <property type="entry name" value="TRANSCRIPTION TERMINATION FACTOR RHO"/>
    <property type="match status" value="1"/>
</dbReference>
<comment type="caution">
    <text evidence="7">Lacks conserved residue(s) required for the propagation of feature annotation.</text>
</comment>